<reference evidence="1 2" key="1">
    <citation type="journal article" date="2011" name="J. Bacteriol.">
        <title>Complete genome sequence of the Thermophilic Bacterium Exiguobacterium sp. AT1b.</title>
        <authorList>
            <person name="Vishnivetskaya T.A."/>
            <person name="Lucas S."/>
            <person name="Copeland A."/>
            <person name="Lapidus A."/>
            <person name="Glavina Del Rio T."/>
            <person name="Dalin E."/>
            <person name="Tice H."/>
            <person name="Bruce D.C."/>
            <person name="Goodwin L.A."/>
            <person name="Pitluck S."/>
            <person name="Saunders E."/>
            <person name="Brettin T."/>
            <person name="Detter C."/>
            <person name="Han C."/>
            <person name="Larimer F."/>
            <person name="Land M.L."/>
            <person name="Hauser L.J."/>
            <person name="Kyrpides N.C."/>
            <person name="Ovchinnikova G."/>
            <person name="Kathariou S."/>
            <person name="Ramaley R.F."/>
            <person name="Rodrigues D.F."/>
            <person name="Hendrix C."/>
            <person name="Richardson P."/>
            <person name="Tiedje J.M."/>
        </authorList>
    </citation>
    <scope>NUCLEOTIDE SEQUENCE [LARGE SCALE GENOMIC DNA]</scope>
    <source>
        <strain evidence="2">ATCC BAA-1283 / AT1b</strain>
    </source>
</reference>
<dbReference type="EMBL" id="CP001615">
    <property type="protein sequence ID" value="ACQ68992.1"/>
    <property type="molecule type" value="Genomic_DNA"/>
</dbReference>
<dbReference type="HOGENOM" id="CLU_2665657_0_0_9"/>
<dbReference type="Proteomes" id="UP000000716">
    <property type="component" value="Chromosome"/>
</dbReference>
<dbReference type="RefSeq" id="WP_012726111.1">
    <property type="nucleotide sequence ID" value="NC_012673.1"/>
</dbReference>
<accession>C4L146</accession>
<sequence>MTENAKPGRPKTVAGKLTNFNTKLQEDHKRTLEALVKVGPFSSNRDMIEQWTEAYLKDNPGVAEKVAGYKQFMQD</sequence>
<dbReference type="KEGG" id="eat:EAT1b_0057"/>
<evidence type="ECO:0000313" key="2">
    <source>
        <dbReference type="Proteomes" id="UP000000716"/>
    </source>
</evidence>
<proteinExistence type="predicted"/>
<protein>
    <submittedName>
        <fullName evidence="1">Uncharacterized protein</fullName>
    </submittedName>
</protein>
<dbReference type="AlphaFoldDB" id="C4L146"/>
<keyword evidence="2" id="KW-1185">Reference proteome</keyword>
<evidence type="ECO:0000313" key="1">
    <source>
        <dbReference type="EMBL" id="ACQ68992.1"/>
    </source>
</evidence>
<gene>
    <name evidence="1" type="ordered locus">EAT1b_0057</name>
</gene>
<organism evidence="1 2">
    <name type="scientific">Exiguobacterium sp. (strain ATCC BAA-1283 / AT1b)</name>
    <dbReference type="NCBI Taxonomy" id="360911"/>
    <lineage>
        <taxon>Bacteria</taxon>
        <taxon>Bacillati</taxon>
        <taxon>Bacillota</taxon>
        <taxon>Bacilli</taxon>
        <taxon>Bacillales</taxon>
        <taxon>Bacillales Family XII. Incertae Sedis</taxon>
        <taxon>Exiguobacterium</taxon>
    </lineage>
</organism>
<name>C4L146_EXISA</name>